<evidence type="ECO:0000256" key="2">
    <source>
        <dbReference type="ARBA" id="ARBA00022517"/>
    </source>
</evidence>
<dbReference type="Pfam" id="PF17384">
    <property type="entry name" value="DUF150_C"/>
    <property type="match status" value="1"/>
</dbReference>
<keyword evidence="7" id="KW-1185">Reference proteome</keyword>
<feature type="domain" description="Ribosome maturation factor RimP N-terminal" evidence="4">
    <location>
        <begin position="15"/>
        <end position="84"/>
    </location>
</feature>
<feature type="domain" description="Ribosome maturation factor RimP C-terminal" evidence="5">
    <location>
        <begin position="88"/>
        <end position="159"/>
    </location>
</feature>
<dbReference type="Gene3D" id="3.30.300.70">
    <property type="entry name" value="RimP-like superfamily, N-terminal"/>
    <property type="match status" value="1"/>
</dbReference>
<evidence type="ECO:0000313" key="6">
    <source>
        <dbReference type="EMBL" id="MBJ6726743.1"/>
    </source>
</evidence>
<dbReference type="InterPro" id="IPR035956">
    <property type="entry name" value="RimP_N_sf"/>
</dbReference>
<sequence>MPKVDVAERVTEIAGQILLPLGMELVDLEYKREGRDMVLRLFIDKEGGVSLDDCSTVSRELSDLLDVEDLISGHYTLEVSSPGICRPLKKIEDYQRYAGKLVKVRTFELLEDEAGHKRKTFLGKLLGVEAGAVKIHLNEGPNASIPLEKVAKANLEFEF</sequence>
<dbReference type="EMBL" id="JAEMHM010000017">
    <property type="protein sequence ID" value="MBJ6726743.1"/>
    <property type="molecule type" value="Genomic_DNA"/>
</dbReference>
<dbReference type="HAMAP" id="MF_01077">
    <property type="entry name" value="RimP"/>
    <property type="match status" value="1"/>
</dbReference>
<organism evidence="6 7">
    <name type="scientific">Geomesophilobacter sediminis</name>
    <dbReference type="NCBI Taxonomy" id="2798584"/>
    <lineage>
        <taxon>Bacteria</taxon>
        <taxon>Pseudomonadati</taxon>
        <taxon>Thermodesulfobacteriota</taxon>
        <taxon>Desulfuromonadia</taxon>
        <taxon>Geobacterales</taxon>
        <taxon>Geobacteraceae</taxon>
        <taxon>Geomesophilobacter</taxon>
    </lineage>
</organism>
<dbReference type="SUPFAM" id="SSF74942">
    <property type="entry name" value="YhbC-like, C-terminal domain"/>
    <property type="match status" value="1"/>
</dbReference>
<dbReference type="SUPFAM" id="SSF75420">
    <property type="entry name" value="YhbC-like, N-terminal domain"/>
    <property type="match status" value="1"/>
</dbReference>
<comment type="function">
    <text evidence="3">Required for maturation of 30S ribosomal subunits.</text>
</comment>
<gene>
    <name evidence="3 6" type="primary">rimP</name>
    <name evidence="6" type="ORF">JFN93_18695</name>
</gene>
<keyword evidence="2 3" id="KW-0690">Ribosome biogenesis</keyword>
<name>A0A8J7M156_9BACT</name>
<dbReference type="InterPro" id="IPR028989">
    <property type="entry name" value="RimP_N"/>
</dbReference>
<dbReference type="Gene3D" id="2.30.30.180">
    <property type="entry name" value="Ribosome maturation factor RimP, C-terminal domain"/>
    <property type="match status" value="1"/>
</dbReference>
<dbReference type="InterPro" id="IPR036847">
    <property type="entry name" value="RimP_C_sf"/>
</dbReference>
<keyword evidence="1 3" id="KW-0963">Cytoplasm</keyword>
<dbReference type="RefSeq" id="WP_199385657.1">
    <property type="nucleotide sequence ID" value="NZ_JAEMHM010000017.1"/>
</dbReference>
<proteinExistence type="inferred from homology"/>
<dbReference type="Proteomes" id="UP000636888">
    <property type="component" value="Unassembled WGS sequence"/>
</dbReference>
<evidence type="ECO:0000256" key="1">
    <source>
        <dbReference type="ARBA" id="ARBA00022490"/>
    </source>
</evidence>
<comment type="caution">
    <text evidence="6">The sequence shown here is derived from an EMBL/GenBank/DDBJ whole genome shotgun (WGS) entry which is preliminary data.</text>
</comment>
<evidence type="ECO:0000313" key="7">
    <source>
        <dbReference type="Proteomes" id="UP000636888"/>
    </source>
</evidence>
<dbReference type="FunFam" id="3.30.300.70:FF:000001">
    <property type="entry name" value="Ribosome maturation factor RimP"/>
    <property type="match status" value="1"/>
</dbReference>
<dbReference type="GO" id="GO:0005829">
    <property type="term" value="C:cytosol"/>
    <property type="evidence" value="ECO:0007669"/>
    <property type="project" value="TreeGrafter"/>
</dbReference>
<reference evidence="6" key="1">
    <citation type="submission" date="2020-12" db="EMBL/GenBank/DDBJ databases">
        <title>Geomonas sp. Red875, isolated from river sediment.</title>
        <authorList>
            <person name="Xu Z."/>
            <person name="Zhang Z."/>
            <person name="Masuda Y."/>
            <person name="Itoh H."/>
            <person name="Senoo K."/>
        </authorList>
    </citation>
    <scope>NUCLEOTIDE SEQUENCE</scope>
    <source>
        <strain evidence="6">Red875</strain>
    </source>
</reference>
<dbReference type="NCBIfam" id="NF011241">
    <property type="entry name" value="PRK14647.1"/>
    <property type="match status" value="1"/>
</dbReference>
<dbReference type="Pfam" id="PF02576">
    <property type="entry name" value="RimP_N"/>
    <property type="match status" value="1"/>
</dbReference>
<dbReference type="PANTHER" id="PTHR33867:SF1">
    <property type="entry name" value="RIBOSOME MATURATION FACTOR RIMP"/>
    <property type="match status" value="1"/>
</dbReference>
<comment type="subcellular location">
    <subcellularLocation>
        <location evidence="3">Cytoplasm</location>
    </subcellularLocation>
</comment>
<dbReference type="PANTHER" id="PTHR33867">
    <property type="entry name" value="RIBOSOME MATURATION FACTOR RIMP"/>
    <property type="match status" value="1"/>
</dbReference>
<evidence type="ECO:0000256" key="3">
    <source>
        <dbReference type="HAMAP-Rule" id="MF_01077"/>
    </source>
</evidence>
<dbReference type="AlphaFoldDB" id="A0A8J7M156"/>
<dbReference type="InterPro" id="IPR003728">
    <property type="entry name" value="Ribosome_maturation_RimP"/>
</dbReference>
<dbReference type="GO" id="GO:0000028">
    <property type="term" value="P:ribosomal small subunit assembly"/>
    <property type="evidence" value="ECO:0007669"/>
    <property type="project" value="TreeGrafter"/>
</dbReference>
<evidence type="ECO:0000259" key="5">
    <source>
        <dbReference type="Pfam" id="PF17384"/>
    </source>
</evidence>
<evidence type="ECO:0000259" key="4">
    <source>
        <dbReference type="Pfam" id="PF02576"/>
    </source>
</evidence>
<protein>
    <recommendedName>
        <fullName evidence="3">Ribosome maturation factor RimP</fullName>
    </recommendedName>
</protein>
<comment type="similarity">
    <text evidence="3">Belongs to the RimP family.</text>
</comment>
<dbReference type="CDD" id="cd01734">
    <property type="entry name" value="YlxS_C"/>
    <property type="match status" value="1"/>
</dbReference>
<accession>A0A8J7M156</accession>
<dbReference type="InterPro" id="IPR028998">
    <property type="entry name" value="RimP_C"/>
</dbReference>
<dbReference type="GO" id="GO:0006412">
    <property type="term" value="P:translation"/>
    <property type="evidence" value="ECO:0007669"/>
    <property type="project" value="TreeGrafter"/>
</dbReference>